<sequence>MPDRADIRWFKTRFATRIGRAIAGTPFSLDFMVALACQETGEIWPLLRRQGLGEAEVLRLCVGDTIDARPDGRGRRAFPRDKAQLLSVEGGAAMFAIARQALVEMAVHIPGYRGAARQPQKFCRGFGLFQRDLQFFRVDAPYFLEQRYARFDQTLAHALRELHSKQQRIGFGGRDTLSILEQVAVAIAYNTGNFDPRRGLRQGFRPEGGKFYGEAVLDFLRLSETVAVAGEEPLIEPPRRGEAIVPPPSPVEATGPAMRVDTRVSTLFLRSQPRKSRPLRANVIGELPDGQRVRAITGRPINGFMAVEISLSGALLRGFASTQFLRPDGSIDEAPVATAEAVPALPKAVMPRRRGLVTRRADPAGAHSLNEDGQPGRHGTDVDTLRLELAAIIDWLGVDKDTHRRYRPRDGLTFCNIYCHDYCHLAGVYLPRVWWSTPALLALQRGEDVASLIGDTLREMRANDLFRWLRDFGPMFGWRRTGTLTKLQLAANQGAVALIVARRRDDGRSGHIVMVVPERDDHVAKRDAAGEVTSPLQSQAGVVNFRYGTAQPGWWNRETFAENAFWIHP</sequence>
<dbReference type="Gene3D" id="3.90.1720.10">
    <property type="entry name" value="endopeptidase domain like (from Nostoc punctiforme)"/>
    <property type="match status" value="1"/>
</dbReference>
<proteinExistence type="predicted"/>
<evidence type="ECO:0000313" key="2">
    <source>
        <dbReference type="EMBL" id="QSX73677.1"/>
    </source>
</evidence>
<dbReference type="EMBL" id="CP071517">
    <property type="protein sequence ID" value="QSX73677.1"/>
    <property type="molecule type" value="Genomic_DNA"/>
</dbReference>
<name>A0ABX7R9K2_9GAMM</name>
<feature type="region of interest" description="Disordered" evidence="1">
    <location>
        <begin position="358"/>
        <end position="378"/>
    </location>
</feature>
<accession>A0ABX7R9K2</accession>
<dbReference type="RefSeq" id="WP_200606949.1">
    <property type="nucleotide sequence ID" value="NZ_CP071517.1"/>
</dbReference>
<organism evidence="2 3">
    <name type="scientific">Lysobacter arenosi</name>
    <dbReference type="NCBI Taxonomy" id="2795387"/>
    <lineage>
        <taxon>Bacteria</taxon>
        <taxon>Pseudomonadati</taxon>
        <taxon>Pseudomonadota</taxon>
        <taxon>Gammaproteobacteria</taxon>
        <taxon>Lysobacterales</taxon>
        <taxon>Lysobacteraceae</taxon>
        <taxon>Lysobacter</taxon>
    </lineage>
</organism>
<evidence type="ECO:0000313" key="3">
    <source>
        <dbReference type="Proteomes" id="UP000663400"/>
    </source>
</evidence>
<dbReference type="Proteomes" id="UP000663400">
    <property type="component" value="Chromosome"/>
</dbReference>
<protein>
    <submittedName>
        <fullName evidence="2">Uncharacterized protein</fullName>
    </submittedName>
</protein>
<evidence type="ECO:0000256" key="1">
    <source>
        <dbReference type="SAM" id="MobiDB-lite"/>
    </source>
</evidence>
<keyword evidence="3" id="KW-1185">Reference proteome</keyword>
<reference evidence="2 3" key="1">
    <citation type="submission" date="2021-02" db="EMBL/GenBank/DDBJ databases">
        <title>Lysobacter arenosi sp. nov., isolated from soil of gangwondo yeongwol, south Korea.</title>
        <authorList>
            <person name="Kim K.R."/>
            <person name="Kim K.H."/>
            <person name="Jeon C.O."/>
        </authorList>
    </citation>
    <scope>NUCLEOTIDE SEQUENCE [LARGE SCALE GENOMIC DNA]</scope>
    <source>
        <strain evidence="2 3">R7</strain>
    </source>
</reference>
<gene>
    <name evidence="2" type="ORF">HIV01_010530</name>
</gene>